<evidence type="ECO:0000256" key="7">
    <source>
        <dbReference type="ARBA" id="ARBA00022949"/>
    </source>
</evidence>
<evidence type="ECO:0000256" key="4">
    <source>
        <dbReference type="ARBA" id="ARBA00022475"/>
    </source>
</evidence>
<evidence type="ECO:0000313" key="14">
    <source>
        <dbReference type="Proteomes" id="UP000887013"/>
    </source>
</evidence>
<keyword evidence="9" id="KW-0406">Ion transport</keyword>
<feature type="transmembrane region" description="Helical" evidence="12">
    <location>
        <begin position="35"/>
        <end position="56"/>
    </location>
</feature>
<evidence type="ECO:0000256" key="9">
    <source>
        <dbReference type="ARBA" id="ARBA00023065"/>
    </source>
</evidence>
<organism evidence="13 14">
    <name type="scientific">Nephila pilipes</name>
    <name type="common">Giant wood spider</name>
    <name type="synonym">Nephila maculata</name>
    <dbReference type="NCBI Taxonomy" id="299642"/>
    <lineage>
        <taxon>Eukaryota</taxon>
        <taxon>Metazoa</taxon>
        <taxon>Ecdysozoa</taxon>
        <taxon>Arthropoda</taxon>
        <taxon>Chelicerata</taxon>
        <taxon>Arachnida</taxon>
        <taxon>Araneae</taxon>
        <taxon>Araneomorphae</taxon>
        <taxon>Entelegynae</taxon>
        <taxon>Araneoidea</taxon>
        <taxon>Nephilidae</taxon>
        <taxon>Nephila</taxon>
    </lineage>
</organism>
<evidence type="ECO:0000256" key="11">
    <source>
        <dbReference type="ARBA" id="ARBA00023303"/>
    </source>
</evidence>
<dbReference type="Proteomes" id="UP000887013">
    <property type="component" value="Unassembled WGS sequence"/>
</dbReference>
<gene>
    <name evidence="13" type="primary">AVEN_37905_1</name>
    <name evidence="13" type="ORF">NPIL_17131</name>
</gene>
<proteinExistence type="predicted"/>
<evidence type="ECO:0000256" key="10">
    <source>
        <dbReference type="ARBA" id="ARBA00023136"/>
    </source>
</evidence>
<dbReference type="EMBL" id="BMAW01106771">
    <property type="protein sequence ID" value="GFT26052.1"/>
    <property type="molecule type" value="Genomic_DNA"/>
</dbReference>
<dbReference type="InterPro" id="IPR000990">
    <property type="entry name" value="Innexin"/>
</dbReference>
<dbReference type="OrthoDB" id="6410898at2759"/>
<evidence type="ECO:0000256" key="8">
    <source>
        <dbReference type="ARBA" id="ARBA00022989"/>
    </source>
</evidence>
<comment type="caution">
    <text evidence="13">The sequence shown here is derived from an EMBL/GenBank/DDBJ whole genome shotgun (WGS) entry which is preliminary data.</text>
</comment>
<name>A0A8X6NQN0_NEPPI</name>
<dbReference type="GO" id="GO:0034220">
    <property type="term" value="P:monoatomic ion transmembrane transport"/>
    <property type="evidence" value="ECO:0007669"/>
    <property type="project" value="UniProtKB-KW"/>
</dbReference>
<protein>
    <submittedName>
        <fullName evidence="13">Uncharacterized protein</fullName>
    </submittedName>
</protein>
<accession>A0A8X6NQN0</accession>
<evidence type="ECO:0000256" key="5">
    <source>
        <dbReference type="ARBA" id="ARBA00022692"/>
    </source>
</evidence>
<evidence type="ECO:0000256" key="2">
    <source>
        <dbReference type="ARBA" id="ARBA00004651"/>
    </source>
</evidence>
<keyword evidence="11" id="KW-0407">Ion channel</keyword>
<keyword evidence="6" id="KW-0303">Gap junction</keyword>
<keyword evidence="4" id="KW-1003">Cell membrane</keyword>
<evidence type="ECO:0000256" key="12">
    <source>
        <dbReference type="SAM" id="Phobius"/>
    </source>
</evidence>
<keyword evidence="8 12" id="KW-1133">Transmembrane helix</keyword>
<comment type="subcellular location">
    <subcellularLocation>
        <location evidence="1">Cell junction</location>
        <location evidence="1">Gap junction</location>
    </subcellularLocation>
    <subcellularLocation>
        <location evidence="2">Cell membrane</location>
        <topology evidence="2">Multi-pass membrane protein</topology>
    </subcellularLocation>
</comment>
<evidence type="ECO:0000256" key="6">
    <source>
        <dbReference type="ARBA" id="ARBA00022868"/>
    </source>
</evidence>
<keyword evidence="14" id="KW-1185">Reference proteome</keyword>
<keyword evidence="7" id="KW-0965">Cell junction</keyword>
<evidence type="ECO:0000256" key="3">
    <source>
        <dbReference type="ARBA" id="ARBA00022448"/>
    </source>
</evidence>
<reference evidence="13" key="1">
    <citation type="submission" date="2020-08" db="EMBL/GenBank/DDBJ databases">
        <title>Multicomponent nature underlies the extraordinary mechanical properties of spider dragline silk.</title>
        <authorList>
            <person name="Kono N."/>
            <person name="Nakamura H."/>
            <person name="Mori M."/>
            <person name="Yoshida Y."/>
            <person name="Ohtoshi R."/>
            <person name="Malay A.D."/>
            <person name="Moran D.A.P."/>
            <person name="Tomita M."/>
            <person name="Numata K."/>
            <person name="Arakawa K."/>
        </authorList>
    </citation>
    <scope>NUCLEOTIDE SEQUENCE</scope>
</reference>
<keyword evidence="5 12" id="KW-0812">Transmembrane</keyword>
<evidence type="ECO:0000313" key="13">
    <source>
        <dbReference type="EMBL" id="GFT26052.1"/>
    </source>
</evidence>
<dbReference type="GO" id="GO:0005921">
    <property type="term" value="C:gap junction"/>
    <property type="evidence" value="ECO:0007669"/>
    <property type="project" value="UniProtKB-SubCell"/>
</dbReference>
<dbReference type="AlphaFoldDB" id="A0A8X6NQN0"/>
<evidence type="ECO:0000256" key="1">
    <source>
        <dbReference type="ARBA" id="ARBA00004610"/>
    </source>
</evidence>
<dbReference type="Pfam" id="PF00876">
    <property type="entry name" value="Innexin"/>
    <property type="match status" value="1"/>
</dbReference>
<keyword evidence="3" id="KW-0813">Transport</keyword>
<sequence length="116" mass="13929">MGTCMYDYFTSGGQTTGKFRCLLPLNSVYRKVFCVVYGLFVVLMVLHKVFFLYRLILTIRMGPKWVNMWWSMQIAKNEAKTWYDKQTLTKKWRRMRFAGYDETLENAYVSMEMQKV</sequence>
<keyword evidence="10 12" id="KW-0472">Membrane</keyword>
<dbReference type="GO" id="GO:0005886">
    <property type="term" value="C:plasma membrane"/>
    <property type="evidence" value="ECO:0007669"/>
    <property type="project" value="UniProtKB-SubCell"/>
</dbReference>